<feature type="region of interest" description="Disordered" evidence="1">
    <location>
        <begin position="82"/>
        <end position="128"/>
    </location>
</feature>
<proteinExistence type="predicted"/>
<evidence type="ECO:0000313" key="3">
    <source>
        <dbReference type="Proteomes" id="UP000219338"/>
    </source>
</evidence>
<evidence type="ECO:0000256" key="1">
    <source>
        <dbReference type="SAM" id="MobiDB-lite"/>
    </source>
</evidence>
<organism evidence="2 3">
    <name type="scientific">Armillaria ostoyae</name>
    <name type="common">Armillaria root rot fungus</name>
    <dbReference type="NCBI Taxonomy" id="47428"/>
    <lineage>
        <taxon>Eukaryota</taxon>
        <taxon>Fungi</taxon>
        <taxon>Dikarya</taxon>
        <taxon>Basidiomycota</taxon>
        <taxon>Agaricomycotina</taxon>
        <taxon>Agaricomycetes</taxon>
        <taxon>Agaricomycetidae</taxon>
        <taxon>Agaricales</taxon>
        <taxon>Marasmiineae</taxon>
        <taxon>Physalacriaceae</taxon>
        <taxon>Armillaria</taxon>
    </lineage>
</organism>
<reference evidence="3" key="1">
    <citation type="journal article" date="2017" name="Nat. Ecol. Evol.">
        <title>Genome expansion and lineage-specific genetic innovations in the forest pathogenic fungi Armillaria.</title>
        <authorList>
            <person name="Sipos G."/>
            <person name="Prasanna A.N."/>
            <person name="Walter M.C."/>
            <person name="O'Connor E."/>
            <person name="Balint B."/>
            <person name="Krizsan K."/>
            <person name="Kiss B."/>
            <person name="Hess J."/>
            <person name="Varga T."/>
            <person name="Slot J."/>
            <person name="Riley R."/>
            <person name="Boka B."/>
            <person name="Rigling D."/>
            <person name="Barry K."/>
            <person name="Lee J."/>
            <person name="Mihaltcheva S."/>
            <person name="LaButti K."/>
            <person name="Lipzen A."/>
            <person name="Waldron R."/>
            <person name="Moloney N.M."/>
            <person name="Sperisen C."/>
            <person name="Kredics L."/>
            <person name="Vagvoelgyi C."/>
            <person name="Patrignani A."/>
            <person name="Fitzpatrick D."/>
            <person name="Nagy I."/>
            <person name="Doyle S."/>
            <person name="Anderson J.B."/>
            <person name="Grigoriev I.V."/>
            <person name="Gueldener U."/>
            <person name="Muensterkoetter M."/>
            <person name="Nagy L.G."/>
        </authorList>
    </citation>
    <scope>NUCLEOTIDE SEQUENCE [LARGE SCALE GENOMIC DNA]</scope>
    <source>
        <strain evidence="3">C18/9</strain>
    </source>
</reference>
<dbReference type="AlphaFoldDB" id="A0A284RJI1"/>
<protein>
    <submittedName>
        <fullName evidence="2">Uncharacterized protein</fullName>
    </submittedName>
</protein>
<feature type="compositionally biased region" description="Polar residues" evidence="1">
    <location>
        <begin position="96"/>
        <end position="106"/>
    </location>
</feature>
<gene>
    <name evidence="2" type="ORF">ARMOST_12268</name>
</gene>
<dbReference type="Proteomes" id="UP000219338">
    <property type="component" value="Unassembled WGS sequence"/>
</dbReference>
<name>A0A284RJI1_ARMOS</name>
<accession>A0A284RJI1</accession>
<evidence type="ECO:0000313" key="2">
    <source>
        <dbReference type="EMBL" id="SJL08895.1"/>
    </source>
</evidence>
<dbReference type="EMBL" id="FUEG01000009">
    <property type="protein sequence ID" value="SJL08895.1"/>
    <property type="molecule type" value="Genomic_DNA"/>
</dbReference>
<sequence>MLAPCISRVFFPTAGVRPGRKEHDWERERWSQLRLASSLIIDYWNKGYPCEINDHKGRRPWSNTGSLGHLQRRSRISLCYLGQRSNGKETGPEEGLNSSPRILSTSHLRRSSRGRPEEYHQLGYKMPN</sequence>
<keyword evidence="3" id="KW-1185">Reference proteome</keyword>